<evidence type="ECO:0000313" key="4">
    <source>
        <dbReference type="Proteomes" id="UP001501442"/>
    </source>
</evidence>
<keyword evidence="2" id="KW-0812">Transmembrane</keyword>
<feature type="compositionally biased region" description="Polar residues" evidence="1">
    <location>
        <begin position="155"/>
        <end position="169"/>
    </location>
</feature>
<feature type="compositionally biased region" description="Low complexity" evidence="1">
    <location>
        <begin position="223"/>
        <end position="244"/>
    </location>
</feature>
<dbReference type="CDD" id="cd07823">
    <property type="entry name" value="SRPBCC_5"/>
    <property type="match status" value="1"/>
</dbReference>
<dbReference type="Proteomes" id="UP001501442">
    <property type="component" value="Unassembled WGS sequence"/>
</dbReference>
<dbReference type="Gene3D" id="3.30.530.20">
    <property type="match status" value="1"/>
</dbReference>
<comment type="caution">
    <text evidence="3">The sequence shown here is derived from an EMBL/GenBank/DDBJ whole genome shotgun (WGS) entry which is preliminary data.</text>
</comment>
<accession>A0ABP8U5K3</accession>
<feature type="region of interest" description="Disordered" evidence="1">
    <location>
        <begin position="146"/>
        <end position="271"/>
    </location>
</feature>
<reference evidence="4" key="1">
    <citation type="journal article" date="2019" name="Int. J. Syst. Evol. Microbiol.">
        <title>The Global Catalogue of Microorganisms (GCM) 10K type strain sequencing project: providing services to taxonomists for standard genome sequencing and annotation.</title>
        <authorList>
            <consortium name="The Broad Institute Genomics Platform"/>
            <consortium name="The Broad Institute Genome Sequencing Center for Infectious Disease"/>
            <person name="Wu L."/>
            <person name="Ma J."/>
        </authorList>
    </citation>
    <scope>NUCLEOTIDE SEQUENCE [LARGE SCALE GENOMIC DNA]</scope>
    <source>
        <strain evidence="4">JCM 17939</strain>
    </source>
</reference>
<dbReference type="EMBL" id="BAABHK010000001">
    <property type="protein sequence ID" value="GAA4621520.1"/>
    <property type="molecule type" value="Genomic_DNA"/>
</dbReference>
<dbReference type="InterPro" id="IPR010419">
    <property type="entry name" value="CO_DH_gsu"/>
</dbReference>
<proteinExistence type="predicted"/>
<dbReference type="RefSeq" id="WP_345429407.1">
    <property type="nucleotide sequence ID" value="NZ_BAABHK010000001.1"/>
</dbReference>
<feature type="transmembrane region" description="Helical" evidence="2">
    <location>
        <begin position="289"/>
        <end position="306"/>
    </location>
</feature>
<evidence type="ECO:0000256" key="2">
    <source>
        <dbReference type="SAM" id="Phobius"/>
    </source>
</evidence>
<keyword evidence="4" id="KW-1185">Reference proteome</keyword>
<dbReference type="InterPro" id="IPR023393">
    <property type="entry name" value="START-like_dom_sf"/>
</dbReference>
<keyword evidence="2" id="KW-1133">Transmembrane helix</keyword>
<evidence type="ECO:0000256" key="1">
    <source>
        <dbReference type="SAM" id="MobiDB-lite"/>
    </source>
</evidence>
<sequence>MELDHEFTVPVPVEQAWQVLLDVERIAPCMPGATLDAAEADEFTGRLKVRLGAMTITYRGTARIASRDDEAHTVTIEASGKEARGSGTASATVQATLHEDDGRTSVTVHTKLNVTGRPAQFGRGILAEVGGKLISRFADNLATELASEKRATPADTGTPSETATGTPTERGTAAPAEAKVEAEASTAATTEEAVPEQAVPNAPAETAPSVPEQTAADAPAKMATSAPEEAASGATAETAPSTPERVPAESARAPEKATAREPVGTPAARPESEPINLLEVAGPSVAKRVVPLVAGLALLLVIWRLIRRLR</sequence>
<organism evidence="3 4">
    <name type="scientific">Actinoallomurus vinaceus</name>
    <dbReference type="NCBI Taxonomy" id="1080074"/>
    <lineage>
        <taxon>Bacteria</taxon>
        <taxon>Bacillati</taxon>
        <taxon>Actinomycetota</taxon>
        <taxon>Actinomycetes</taxon>
        <taxon>Streptosporangiales</taxon>
        <taxon>Thermomonosporaceae</taxon>
        <taxon>Actinoallomurus</taxon>
    </lineage>
</organism>
<keyword evidence="2" id="KW-0472">Membrane</keyword>
<dbReference type="Pfam" id="PF06240">
    <property type="entry name" value="COXG"/>
    <property type="match status" value="1"/>
</dbReference>
<feature type="compositionally biased region" description="Low complexity" evidence="1">
    <location>
        <begin position="173"/>
        <end position="199"/>
    </location>
</feature>
<evidence type="ECO:0000313" key="3">
    <source>
        <dbReference type="EMBL" id="GAA4621520.1"/>
    </source>
</evidence>
<gene>
    <name evidence="3" type="ORF">GCM10023196_010070</name>
</gene>
<dbReference type="PANTHER" id="PTHR38588">
    <property type="entry name" value="BLL0334 PROTEIN"/>
    <property type="match status" value="1"/>
</dbReference>
<protein>
    <submittedName>
        <fullName evidence="3">SRPBCC family protein</fullName>
    </submittedName>
</protein>
<dbReference type="SUPFAM" id="SSF55961">
    <property type="entry name" value="Bet v1-like"/>
    <property type="match status" value="1"/>
</dbReference>
<dbReference type="PANTHER" id="PTHR38588:SF1">
    <property type="entry name" value="BLL0334 PROTEIN"/>
    <property type="match status" value="1"/>
</dbReference>
<name>A0ABP8U5K3_9ACTN</name>